<protein>
    <submittedName>
        <fullName evidence="1">Uncharacterized protein</fullName>
    </submittedName>
</protein>
<accession>A0ABX3NZM3</accession>
<comment type="caution">
    <text evidence="1">The sequence shown here is derived from an EMBL/GenBank/DDBJ whole genome shotgun (WGS) entry which is preliminary data.</text>
</comment>
<organism evidence="1 2">
    <name type="scientific">Niastella koreensis</name>
    <dbReference type="NCBI Taxonomy" id="354356"/>
    <lineage>
        <taxon>Bacteria</taxon>
        <taxon>Pseudomonadati</taxon>
        <taxon>Bacteroidota</taxon>
        <taxon>Chitinophagia</taxon>
        <taxon>Chitinophagales</taxon>
        <taxon>Chitinophagaceae</taxon>
        <taxon>Niastella</taxon>
    </lineage>
</organism>
<dbReference type="Proteomes" id="UP000192277">
    <property type="component" value="Unassembled WGS sequence"/>
</dbReference>
<dbReference type="EMBL" id="LWBO01000007">
    <property type="protein sequence ID" value="OQP50165.1"/>
    <property type="molecule type" value="Genomic_DNA"/>
</dbReference>
<evidence type="ECO:0000313" key="1">
    <source>
        <dbReference type="EMBL" id="OQP50165.1"/>
    </source>
</evidence>
<sequence>MSTIEIAGKLKELKDTIQLKAAGSNAFPASYWIMVTNEFTVGSVAVVVPTAGNLWVFYEYGSAQAELIEVWHQGGAVTPIALGENNIPVNQGDVLLYQLANPAQDTIKIAYQLT</sequence>
<dbReference type="RefSeq" id="WP_014219489.1">
    <property type="nucleotide sequence ID" value="NZ_LWBO01000007.1"/>
</dbReference>
<keyword evidence="2" id="KW-1185">Reference proteome</keyword>
<name>A0ABX3NZM3_9BACT</name>
<evidence type="ECO:0000313" key="2">
    <source>
        <dbReference type="Proteomes" id="UP000192277"/>
    </source>
</evidence>
<reference evidence="1 2" key="1">
    <citation type="submission" date="2016-04" db="EMBL/GenBank/DDBJ databases">
        <authorList>
            <person name="Chen L."/>
            <person name="Zhuang W."/>
            <person name="Wang G."/>
        </authorList>
    </citation>
    <scope>NUCLEOTIDE SEQUENCE [LARGE SCALE GENOMIC DNA]</scope>
    <source>
        <strain evidence="2">GR20</strain>
    </source>
</reference>
<proteinExistence type="predicted"/>
<gene>
    <name evidence="1" type="ORF">A4D02_27430</name>
</gene>